<comment type="similarity">
    <text evidence="11">In the N-terminal section; belongs to the SecD/SecF family. SecD subfamily.</text>
</comment>
<keyword evidence="4 13" id="KW-0812">Transmembrane</keyword>
<comment type="similarity">
    <text evidence="13">Belongs to the SecD/SecF family. SecF subfamily.</text>
</comment>
<dbReference type="PANTHER" id="PTHR30081:SF8">
    <property type="entry name" value="PROTEIN TRANSLOCASE SUBUNIT SECF"/>
    <property type="match status" value="1"/>
</dbReference>
<dbReference type="InterPro" id="IPR022813">
    <property type="entry name" value="SecD/SecF_arch_bac"/>
</dbReference>
<sequence>MRNFLETPPNIDFLRIKKQGYILSTVLVIASLIIIFTKGFNLGLDFTGGTSIQIRFIDKVDIAELRAALRTVKLEDSLIQAIGTEGVEYEIRVSLKKGKSSEIVQKVKKALKEKFGDKFEIRKIDYIGAVVGEELRKASVYSIVAVLIAILLYVGYRFEPVFAIGAVIPLFHDAIITLGIFSLIGEEVNLSVIAAILTVLGYSLNDTIIIFDRIRENIKLRGKKNLLQLVNQSINENLSRTIITSGTTLFSVLALYLFGGESLKGFSLALLIGIIFGTYSSIYVASPLVVDLERYIRGKKTSGEKTAKAT</sequence>
<evidence type="ECO:0000259" key="14">
    <source>
        <dbReference type="Pfam" id="PF02355"/>
    </source>
</evidence>
<evidence type="ECO:0000256" key="9">
    <source>
        <dbReference type="ARBA" id="ARBA00059018"/>
    </source>
</evidence>
<evidence type="ECO:0000256" key="10">
    <source>
        <dbReference type="ARBA" id="ARBA00060856"/>
    </source>
</evidence>
<evidence type="ECO:0000256" key="6">
    <source>
        <dbReference type="ARBA" id="ARBA00022989"/>
    </source>
</evidence>
<keyword evidence="6 13" id="KW-1133">Transmembrane helix</keyword>
<organism evidence="15 16">
    <name type="scientific">Persephonella hydrogeniphila</name>
    <dbReference type="NCBI Taxonomy" id="198703"/>
    <lineage>
        <taxon>Bacteria</taxon>
        <taxon>Pseudomonadati</taxon>
        <taxon>Aquificota</taxon>
        <taxon>Aquificia</taxon>
        <taxon>Aquificales</taxon>
        <taxon>Hydrogenothermaceae</taxon>
        <taxon>Persephonella</taxon>
    </lineage>
</organism>
<evidence type="ECO:0000313" key="16">
    <source>
        <dbReference type="Proteomes" id="UP000219036"/>
    </source>
</evidence>
<dbReference type="SUPFAM" id="SSF82866">
    <property type="entry name" value="Multidrug efflux transporter AcrB transmembrane domain"/>
    <property type="match status" value="1"/>
</dbReference>
<keyword evidence="7 13" id="KW-0811">Translocation</keyword>
<feature type="transmembrane region" description="Helical" evidence="13">
    <location>
        <begin position="190"/>
        <end position="211"/>
    </location>
</feature>
<evidence type="ECO:0000256" key="2">
    <source>
        <dbReference type="ARBA" id="ARBA00022448"/>
    </source>
</evidence>
<feature type="transmembrane region" description="Helical" evidence="13">
    <location>
        <begin position="241"/>
        <end position="259"/>
    </location>
</feature>
<dbReference type="GO" id="GO:0015450">
    <property type="term" value="F:protein-transporting ATPase activity"/>
    <property type="evidence" value="ECO:0007669"/>
    <property type="project" value="InterPro"/>
</dbReference>
<dbReference type="GO" id="GO:0005886">
    <property type="term" value="C:plasma membrane"/>
    <property type="evidence" value="ECO:0007669"/>
    <property type="project" value="UniProtKB-SubCell"/>
</dbReference>
<dbReference type="NCBIfam" id="TIGR00966">
    <property type="entry name" value="transloc_SecF"/>
    <property type="match status" value="1"/>
</dbReference>
<dbReference type="HAMAP" id="MF_01464_B">
    <property type="entry name" value="SecF_B"/>
    <property type="match status" value="1"/>
</dbReference>
<accession>A0A285NFY2</accession>
<evidence type="ECO:0000256" key="11">
    <source>
        <dbReference type="ARBA" id="ARBA00061053"/>
    </source>
</evidence>
<comment type="subunit">
    <text evidence="12">Part of the essential Sec protein translocation apparatus which comprises SecA, SecYEG and auxiliary proteins SecDF-YajC and YidC.</text>
</comment>
<dbReference type="InterPro" id="IPR005665">
    <property type="entry name" value="SecF_bac"/>
</dbReference>
<reference evidence="16" key="1">
    <citation type="submission" date="2017-09" db="EMBL/GenBank/DDBJ databases">
        <authorList>
            <person name="Varghese N."/>
            <person name="Submissions S."/>
        </authorList>
    </citation>
    <scope>NUCLEOTIDE SEQUENCE [LARGE SCALE GENOMIC DNA]</scope>
    <source>
        <strain evidence="16">DSM 15103</strain>
    </source>
</reference>
<feature type="transmembrane region" description="Helical" evidence="13">
    <location>
        <begin position="138"/>
        <end position="154"/>
    </location>
</feature>
<feature type="transmembrane region" description="Helical" evidence="13">
    <location>
        <begin position="161"/>
        <end position="184"/>
    </location>
</feature>
<keyword evidence="8 13" id="KW-0472">Membrane</keyword>
<dbReference type="InterPro" id="IPR055344">
    <property type="entry name" value="SecD_SecF_C_bact"/>
</dbReference>
<evidence type="ECO:0000256" key="3">
    <source>
        <dbReference type="ARBA" id="ARBA00022475"/>
    </source>
</evidence>
<proteinExistence type="inferred from homology"/>
<dbReference type="InterPro" id="IPR048634">
    <property type="entry name" value="SecD_SecF_C"/>
</dbReference>
<dbReference type="InterPro" id="IPR022646">
    <property type="entry name" value="SecD/SecF_CS"/>
</dbReference>
<evidence type="ECO:0000256" key="13">
    <source>
        <dbReference type="HAMAP-Rule" id="MF_01464"/>
    </source>
</evidence>
<evidence type="ECO:0000256" key="7">
    <source>
        <dbReference type="ARBA" id="ARBA00023010"/>
    </source>
</evidence>
<feature type="domain" description="Protein export membrane protein SecD/SecF C-terminal" evidence="14">
    <location>
        <begin position="108"/>
        <end position="293"/>
    </location>
</feature>
<dbReference type="InterPro" id="IPR022645">
    <property type="entry name" value="SecD/SecF_bac"/>
</dbReference>
<dbReference type="PRINTS" id="PR01755">
    <property type="entry name" value="SECFTRNLCASE"/>
</dbReference>
<comment type="function">
    <text evidence="9 13">Part of the Sec protein translocase complex. Interacts with the SecYEG preprotein conducting channel. SecDF uses the proton motive force (PMF) to complete protein translocation after the ATP-dependent function of SecA.</text>
</comment>
<dbReference type="Gene3D" id="1.20.1640.10">
    <property type="entry name" value="Multidrug efflux transporter AcrB transmembrane domain"/>
    <property type="match status" value="1"/>
</dbReference>
<evidence type="ECO:0000313" key="15">
    <source>
        <dbReference type="EMBL" id="SNZ07877.1"/>
    </source>
</evidence>
<dbReference type="RefSeq" id="WP_097000239.1">
    <property type="nucleotide sequence ID" value="NZ_OBEI01000003.1"/>
</dbReference>
<evidence type="ECO:0000256" key="1">
    <source>
        <dbReference type="ARBA" id="ARBA00004651"/>
    </source>
</evidence>
<comment type="subcellular location">
    <subcellularLocation>
        <location evidence="1 13">Cell membrane</location>
        <topology evidence="1 13">Multi-pass membrane protein</topology>
    </subcellularLocation>
</comment>
<evidence type="ECO:0000256" key="5">
    <source>
        <dbReference type="ARBA" id="ARBA00022927"/>
    </source>
</evidence>
<keyword evidence="2 13" id="KW-0813">Transport</keyword>
<dbReference type="Proteomes" id="UP000219036">
    <property type="component" value="Unassembled WGS sequence"/>
</dbReference>
<keyword evidence="3 13" id="KW-1003">Cell membrane</keyword>
<dbReference type="AlphaFoldDB" id="A0A285NFY2"/>
<protein>
    <recommendedName>
        <fullName evidence="13">Protein-export membrane protein SecF</fullName>
    </recommendedName>
</protein>
<evidence type="ECO:0000256" key="12">
    <source>
        <dbReference type="ARBA" id="ARBA00065973"/>
    </source>
</evidence>
<keyword evidence="16" id="KW-1185">Reference proteome</keyword>
<name>A0A285NFY2_9AQUI</name>
<evidence type="ECO:0000256" key="8">
    <source>
        <dbReference type="ARBA" id="ARBA00023136"/>
    </source>
</evidence>
<dbReference type="FunFam" id="1.20.1640.10:FF:000024">
    <property type="entry name" value="Multifunctional fusion protein"/>
    <property type="match status" value="1"/>
</dbReference>
<comment type="subunit">
    <text evidence="13">Forms a complex with SecD. Part of the essential Sec protein translocation apparatus which comprises SecA, SecYEG and auxiliary proteins SecDF. Other proteins may also be involved.</text>
</comment>
<dbReference type="GO" id="GO:0065002">
    <property type="term" value="P:intracellular protein transmembrane transport"/>
    <property type="evidence" value="ECO:0007669"/>
    <property type="project" value="UniProtKB-UniRule"/>
</dbReference>
<feature type="transmembrane region" description="Helical" evidence="13">
    <location>
        <begin position="21"/>
        <end position="40"/>
    </location>
</feature>
<dbReference type="PANTHER" id="PTHR30081">
    <property type="entry name" value="PROTEIN-EXPORT MEMBRANE PROTEIN SEC"/>
    <property type="match status" value="1"/>
</dbReference>
<keyword evidence="5 13" id="KW-0653">Protein transport</keyword>
<dbReference type="GO" id="GO:0006605">
    <property type="term" value="P:protein targeting"/>
    <property type="evidence" value="ECO:0007669"/>
    <property type="project" value="UniProtKB-UniRule"/>
</dbReference>
<dbReference type="Pfam" id="PF07549">
    <property type="entry name" value="Sec_GG"/>
    <property type="match status" value="1"/>
</dbReference>
<feature type="transmembrane region" description="Helical" evidence="13">
    <location>
        <begin position="265"/>
        <end position="290"/>
    </location>
</feature>
<gene>
    <name evidence="13" type="primary">secF</name>
    <name evidence="15" type="ORF">SAMN06265182_1067</name>
</gene>
<evidence type="ECO:0000256" key="4">
    <source>
        <dbReference type="ARBA" id="ARBA00022692"/>
    </source>
</evidence>
<dbReference type="GO" id="GO:0043952">
    <property type="term" value="P:protein transport by the Sec complex"/>
    <property type="evidence" value="ECO:0007669"/>
    <property type="project" value="UniProtKB-UniRule"/>
</dbReference>
<dbReference type="NCBIfam" id="TIGR00916">
    <property type="entry name" value="2A0604s01"/>
    <property type="match status" value="1"/>
</dbReference>
<dbReference type="OrthoDB" id="9805019at2"/>
<comment type="similarity">
    <text evidence="10">In the C-terminal section; belongs to the SecD/SecF family. SecF subfamily.</text>
</comment>
<dbReference type="EMBL" id="OBEI01000003">
    <property type="protein sequence ID" value="SNZ07877.1"/>
    <property type="molecule type" value="Genomic_DNA"/>
</dbReference>
<dbReference type="Pfam" id="PF02355">
    <property type="entry name" value="SecD_SecF_C"/>
    <property type="match status" value="1"/>
</dbReference>